<evidence type="ECO:0000313" key="6">
    <source>
        <dbReference type="EnsemblPlants" id="ORUFI07G22220.1"/>
    </source>
</evidence>
<dbReference type="PROSITE" id="PS00028">
    <property type="entry name" value="ZINC_FINGER_C2H2_1"/>
    <property type="match status" value="3"/>
</dbReference>
<evidence type="ECO:0000256" key="4">
    <source>
        <dbReference type="SAM" id="MobiDB-lite"/>
    </source>
</evidence>
<feature type="region of interest" description="Disordered" evidence="4">
    <location>
        <begin position="330"/>
        <end position="358"/>
    </location>
</feature>
<dbReference type="eggNOG" id="KOG1721">
    <property type="taxonomic scope" value="Eukaryota"/>
</dbReference>
<keyword evidence="7" id="KW-1185">Reference proteome</keyword>
<protein>
    <recommendedName>
        <fullName evidence="5">C2H2-type domain-containing protein</fullName>
    </recommendedName>
</protein>
<dbReference type="SUPFAM" id="SSF53474">
    <property type="entry name" value="alpha/beta-Hydrolases"/>
    <property type="match status" value="1"/>
</dbReference>
<comment type="similarity">
    <text evidence="1">Belongs to the NAD(P)-dependent epimerase/dehydratase family.</text>
</comment>
<dbReference type="Proteomes" id="UP000008022">
    <property type="component" value="Unassembled WGS sequence"/>
</dbReference>
<dbReference type="InterPro" id="IPR036236">
    <property type="entry name" value="Znf_C2H2_sf"/>
</dbReference>
<dbReference type="InterPro" id="IPR013087">
    <property type="entry name" value="Znf_C2H2_type"/>
</dbReference>
<feature type="region of interest" description="Disordered" evidence="4">
    <location>
        <begin position="1926"/>
        <end position="1945"/>
    </location>
</feature>
<dbReference type="PRINTS" id="PR00111">
    <property type="entry name" value="ABHYDROLASE"/>
</dbReference>
<feature type="compositionally biased region" description="Polar residues" evidence="4">
    <location>
        <begin position="1191"/>
        <end position="1209"/>
    </location>
</feature>
<dbReference type="PANTHER" id="PTHR10366:SF696">
    <property type="entry name" value="OS07G0601900 PROTEIN"/>
    <property type="match status" value="1"/>
</dbReference>
<dbReference type="InterPro" id="IPR029058">
    <property type="entry name" value="AB_hydrolase_fold"/>
</dbReference>
<feature type="region of interest" description="Disordered" evidence="4">
    <location>
        <begin position="1"/>
        <end position="22"/>
    </location>
</feature>
<keyword evidence="2" id="KW-0560">Oxidoreductase</keyword>
<dbReference type="Pfam" id="PF00561">
    <property type="entry name" value="Abhydrolase_1"/>
    <property type="match status" value="1"/>
</dbReference>
<dbReference type="GO" id="GO:0016616">
    <property type="term" value="F:oxidoreductase activity, acting on the CH-OH group of donors, NAD or NADP as acceptor"/>
    <property type="evidence" value="ECO:0007669"/>
    <property type="project" value="TreeGrafter"/>
</dbReference>
<keyword evidence="3" id="KW-0862">Zinc</keyword>
<evidence type="ECO:0000256" key="3">
    <source>
        <dbReference type="PROSITE-ProRule" id="PRU00042"/>
    </source>
</evidence>
<feature type="compositionally biased region" description="Polar residues" evidence="4">
    <location>
        <begin position="337"/>
        <end position="347"/>
    </location>
</feature>
<dbReference type="eggNOG" id="KOG1502">
    <property type="taxonomic scope" value="Eukaryota"/>
</dbReference>
<dbReference type="Gene3D" id="3.40.50.720">
    <property type="entry name" value="NAD(P)-binding Rossmann-like Domain"/>
    <property type="match status" value="5"/>
</dbReference>
<dbReference type="SUPFAM" id="SSF51735">
    <property type="entry name" value="NAD(P)-binding Rossmann-fold domains"/>
    <property type="match status" value="4"/>
</dbReference>
<dbReference type="GO" id="GO:0050832">
    <property type="term" value="P:defense response to fungus"/>
    <property type="evidence" value="ECO:0007669"/>
    <property type="project" value="UniProtKB-ARBA"/>
</dbReference>
<dbReference type="HOGENOM" id="CLU_230705_0_0_1"/>
<feature type="region of interest" description="Disordered" evidence="4">
    <location>
        <begin position="1191"/>
        <end position="1221"/>
    </location>
</feature>
<reference evidence="7" key="1">
    <citation type="submission" date="2013-06" db="EMBL/GenBank/DDBJ databases">
        <authorList>
            <person name="Zhao Q."/>
        </authorList>
    </citation>
    <scope>NUCLEOTIDE SEQUENCE</scope>
    <source>
        <strain evidence="7">cv. W1943</strain>
    </source>
</reference>
<dbReference type="Gene3D" id="3.40.50.1820">
    <property type="entry name" value="alpha/beta hydrolase"/>
    <property type="match status" value="1"/>
</dbReference>
<evidence type="ECO:0000313" key="7">
    <source>
        <dbReference type="Proteomes" id="UP000008022"/>
    </source>
</evidence>
<dbReference type="InterPro" id="IPR036291">
    <property type="entry name" value="NAD(P)-bd_dom_sf"/>
</dbReference>
<dbReference type="InterPro" id="IPR000073">
    <property type="entry name" value="AB_hydrolase_1"/>
</dbReference>
<dbReference type="PROSITE" id="PS50157">
    <property type="entry name" value="ZINC_FINGER_C2H2_2"/>
    <property type="match status" value="2"/>
</dbReference>
<dbReference type="GO" id="GO:0008270">
    <property type="term" value="F:zinc ion binding"/>
    <property type="evidence" value="ECO:0007669"/>
    <property type="project" value="UniProtKB-KW"/>
</dbReference>
<dbReference type="PANTHER" id="PTHR10366">
    <property type="entry name" value="NAD DEPENDENT EPIMERASE/DEHYDRATASE"/>
    <property type="match status" value="1"/>
</dbReference>
<dbReference type="SUPFAM" id="SSF57667">
    <property type="entry name" value="beta-beta-alpha zinc fingers"/>
    <property type="match status" value="1"/>
</dbReference>
<name>A0A0E0QAV2_ORYRU</name>
<organism evidence="6 7">
    <name type="scientific">Oryza rufipogon</name>
    <name type="common">Brownbeard rice</name>
    <name type="synonym">Asian wild rice</name>
    <dbReference type="NCBI Taxonomy" id="4529"/>
    <lineage>
        <taxon>Eukaryota</taxon>
        <taxon>Viridiplantae</taxon>
        <taxon>Streptophyta</taxon>
        <taxon>Embryophyta</taxon>
        <taxon>Tracheophyta</taxon>
        <taxon>Spermatophyta</taxon>
        <taxon>Magnoliopsida</taxon>
        <taxon>Liliopsida</taxon>
        <taxon>Poales</taxon>
        <taxon>Poaceae</taxon>
        <taxon>BOP clade</taxon>
        <taxon>Oryzoideae</taxon>
        <taxon>Oryzeae</taxon>
        <taxon>Oryzinae</taxon>
        <taxon>Oryza</taxon>
    </lineage>
</organism>
<proteinExistence type="inferred from homology"/>
<dbReference type="InterPro" id="IPR050425">
    <property type="entry name" value="NAD(P)_dehydrat-like"/>
</dbReference>
<dbReference type="GO" id="GO:0009407">
    <property type="term" value="P:toxin catabolic process"/>
    <property type="evidence" value="ECO:0007669"/>
    <property type="project" value="UniProtKB-ARBA"/>
</dbReference>
<dbReference type="STRING" id="4529.A0A0E0QAV2"/>
<evidence type="ECO:0000256" key="2">
    <source>
        <dbReference type="ARBA" id="ARBA00023002"/>
    </source>
</evidence>
<dbReference type="FunFam" id="3.40.50.720:FF:000409">
    <property type="entry name" value="NADPH HC toxin reductase"/>
    <property type="match status" value="3"/>
</dbReference>
<dbReference type="InterPro" id="IPR001509">
    <property type="entry name" value="Epimerase_deHydtase"/>
</dbReference>
<feature type="region of interest" description="Disordered" evidence="4">
    <location>
        <begin position="1957"/>
        <end position="1985"/>
    </location>
</feature>
<evidence type="ECO:0000259" key="5">
    <source>
        <dbReference type="PROSITE" id="PS50157"/>
    </source>
</evidence>
<feature type="domain" description="C2H2-type" evidence="5">
    <location>
        <begin position="2109"/>
        <end position="2136"/>
    </location>
</feature>
<reference evidence="6" key="2">
    <citation type="submission" date="2015-06" db="UniProtKB">
        <authorList>
            <consortium name="EnsemblPlants"/>
        </authorList>
    </citation>
    <scope>IDENTIFICATION</scope>
</reference>
<dbReference type="Pfam" id="PF01370">
    <property type="entry name" value="Epimerase"/>
    <property type="match status" value="3"/>
</dbReference>
<dbReference type="SMART" id="SM00355">
    <property type="entry name" value="ZnF_C2H2"/>
    <property type="match status" value="3"/>
</dbReference>
<dbReference type="eggNOG" id="KOG1454">
    <property type="taxonomic scope" value="Eukaryota"/>
</dbReference>
<dbReference type="Gene3D" id="3.30.160.60">
    <property type="entry name" value="Classic Zinc Finger"/>
    <property type="match status" value="1"/>
</dbReference>
<dbReference type="CDD" id="cd08958">
    <property type="entry name" value="FR_SDR_e"/>
    <property type="match status" value="1"/>
</dbReference>
<keyword evidence="3" id="KW-0479">Metal-binding</keyword>
<dbReference type="Gramene" id="ORUFI07G22220.1">
    <property type="protein sequence ID" value="ORUFI07G22220.1"/>
    <property type="gene ID" value="ORUFI07G22220"/>
</dbReference>
<feature type="compositionally biased region" description="Low complexity" evidence="4">
    <location>
        <begin position="1"/>
        <end position="15"/>
    </location>
</feature>
<dbReference type="EnsemblPlants" id="ORUFI07G22220.1">
    <property type="protein sequence ID" value="ORUFI07G22220.1"/>
    <property type="gene ID" value="ORUFI07G22220"/>
</dbReference>
<accession>A0A0E0QAV2</accession>
<feature type="domain" description="C2H2-type" evidence="5">
    <location>
        <begin position="2004"/>
        <end position="2031"/>
    </location>
</feature>
<dbReference type="Pfam" id="PF13912">
    <property type="entry name" value="zf-C2H2_6"/>
    <property type="match status" value="2"/>
</dbReference>
<keyword evidence="3" id="KW-0863">Zinc-finger</keyword>
<sequence length="2246" mass="246590">MPPLLLASSSSSSPALAPPRPSCRGRVRVAAASAGVNGRAGGGGGGGGFPGFLPAAVERIRDEPAIRLAKRIERVPTGFSQSPILSSCVRPLKQQQDRDPVLLLHGFDRCKLQHLNVSGYCLIEKRPPGDVASKREHLYQFWRSYIRRPMVLVGPSLGAAVAIDFTVNYPEAVSKLIFISASVYAEGTRDMTRMPRFVPYAGVFLLKSLPLRYFATLLAFYKIPGGPAGLFDWVQIGRLHCLLPWWEDALVDFMMNGGYNVLNQINQVKHKCLILWGEEDGIISNKQAYRLHQELPDAILRQVRECGHIPHVEKPSEVLKHVLDFLGTERRPEKAEQGSSLPSTVGGDNNPVGGGSEAVPRRWKNWHRNILSRTSLLISCYSLLGSYAQRAQGPSANTHTTHACSIYLSPYSQIIVFFLCIMPARLGLKPPIVFGQKQERARPPKLHCTEGQEEKGIEDRRMSTVCVTGGAGHIATWLINKLLCRGCVVHATLRNLGDEKKTNLLMRMPGAEERLVLFEADMYDAATFEPAIAGCDFVFLIAIPIHHDPRSTKGYYRSLSVSNSPSPCANPGHYIALVTLRVAEEMRPPPPPPPARAEQHGTGTVRVTRVKLLKPRDALLLGQAYRLITVDEYKNTTEAAVDATRIILQQCERSKTVKRIIHTASVTAASPLREDGGGGGYKDFINDCCWTPLNFSHRYSNALLDAYLSSKTLSEELLRYNESERPAFEVVTLACALVGGDSIQPYHTLSIPVIVSPLTGRELSHGVLKFKKASLGSVPLVHVDDVCEAHIFCMEQPSIAGRFLFAAGYPNMQDYVDHFAAKYPEIEMKLKEESQTPPYLTGLEEEEIEQQQSIEERSCDTMSSSRPVCVTGGSGYIATCLIKKLLQRGCGVHATLRNLGDEKKTALLRRMPGAAERLVLFEADMYDAATFEPAIAGCEFVFLLATPLIHDPLSTKYKNTTEAAVDAMHIILQQCERSKTVRRVIHTASVTAASPLREDGEGYKDFINESCWTPLDLSNRYSNVMMDAYVSSKTLTEKLLLRYNESESRAFEVVTLTCALIGGDTDTTQLYHSLSIPLIVSPLTGQELYHGGLKSLQALLGSVPLAHIDDICEAHIFCMEQQPSIAGRFLCAVGYPNMQDYVDRFAVKYPEIAIKLQGVIGKDVRVKADTNKLGDLGFKYKFTVEETLDSSVESQQRHQGPSNTSVSDDTPSHTDPFLTTQMTSSSSSRVCVTGASGYIATCLIKKLLQRGCVVHATLRNLGDEKKTAPLKELPGAVERLVLFEADMYDADTFEPAIAGCEFVFLLATPLHHDPRSTKYKNTTEAAVDAMRIILQQCERSKTVRRVIHTASVTAASPFREDGGEGYKDFINESCWTPLDHSHSYNNTMVDVHNDYSSSKTLTEKLLLRYNESESRAFEVVTLACALVGGDADTTQLYHSLSVPVIVSPLTGDESCHNTLKFLQALIGSVPLAHIEDICEAHIFCAEQPSIAGRFLCAVGYPNMQDYVDHFVTKYPEITIKLKEVVGKDVRVQADTNKLVDLGFKYKYGVEETLICSVECAKRKREMSRVCVTGAAGYIATWLVKKLLGRGCVVHATLRDLGDEKKTALLRRMPGAAERLVLFEADMYDAATFEPAIAGCEFVFLIATPLQHDPSSTKYKNNTEAAVDAMRVILQQCERSRTVRRVIHTASVTAASPLREDGSGGGYKDFINESFWSPLNLTYDFTNAHLDGYVSSKSLSEKELLSYNSSPSPAFEVVTLACAVVGGDTLQPYLWSTIPVIMSPLTGDELCHNVLKFLQALLGSVPLVHIDDVCDAHVFCMDQPSIAGRFLCAAGYPNMKDYIDRFAAKYPEIEIKLKEVIGEGVRVQADTKKLVDLGFKYKYGVEETLDCSVECAKSSRHADPLEEVEMNSASATEDDDGCRYVFQSRRDSDNDNDDEEGVLPATACKRRRRLDDILALLPSPPTPSTSSGSEGTISDRDHGGDVIGAGDDDAAPVAARREASFPCHLCNKEFGSRKAVHGHMRVHHAENEKEPMSLPPQVAAPVHPQARLPTRGASRSGGPYKCKYEGCIMEYESHQGLGGHVAGHINRDKMATASGSGGAGKPKGKHPCNVCGKEYPTGVALGGHKRKHYRKDLDLTLSLAPPGQLAAPPTPTPAPAPAAIAAVEAEAEVAEDGDGGELVPTTPPTGARRNVVVRIWGVDLEKPVDDVEEQDNHIAPATTEIGFININMNMGNDRMTYIVKRRK</sequence>
<evidence type="ECO:0000256" key="1">
    <source>
        <dbReference type="ARBA" id="ARBA00007637"/>
    </source>
</evidence>